<sequence length="558" mass="62146">MAPLETEVISALNLLRDTPREILSIHRHLALETLTQIGRVLNASWNESECLSHGVEVEHSNGSSEGAIIPQSTISQAEVSSQSIPTRERDSIDLPTNLPGRSTSVLSSTHTLQDATSKRKGRTSPDATRKRKRLSAQGLFSTRLIKSVIQQLPYVLKFCKDNASLSDILQNEQELQFADKRVDHLKQVDGNKTPSEEQKLLKGLSQLSLAHQFTAWETEHGWKSKVDTLYEKIRAVGVGDKTAATGRAGKMTQFVRDHGYPKSDQNVVRKGIQRGIIQHLFLKVMQEVSTTPVQKRAVQGMLARATIFEHALFQSIPIQELPSLAKSLLKDYGENSETMEEARNNDTDIPFVSEHDISEWFENMTGDFEMISQTTKRGRRNPIQNTHAPCHVANESGDAHPRHDDCPTDNSENLSRQANVTVYPSKDSHELTTFSTLPRAESNSQRVSLQSSFMEIQARPEEDGMLAHTGSHDLAQFSRNTSDANCVLTSNSISRGQSHELSLFSRLPSSVIAQPHLLVPPLCPSFPGDNHSLLSTFQTPNIIPHEQHDSRNMSARVK</sequence>
<dbReference type="GeneID" id="37141093"/>
<organism evidence="2 3">
    <name type="scientific">Aspergillus uvarum CBS 121591</name>
    <dbReference type="NCBI Taxonomy" id="1448315"/>
    <lineage>
        <taxon>Eukaryota</taxon>
        <taxon>Fungi</taxon>
        <taxon>Dikarya</taxon>
        <taxon>Ascomycota</taxon>
        <taxon>Pezizomycotina</taxon>
        <taxon>Eurotiomycetes</taxon>
        <taxon>Eurotiomycetidae</taxon>
        <taxon>Eurotiales</taxon>
        <taxon>Aspergillaceae</taxon>
        <taxon>Aspergillus</taxon>
        <taxon>Aspergillus subgen. Circumdati</taxon>
    </lineage>
</organism>
<accession>A0A319BVW9</accession>
<evidence type="ECO:0000313" key="2">
    <source>
        <dbReference type="EMBL" id="PYH75510.1"/>
    </source>
</evidence>
<feature type="region of interest" description="Disordered" evidence="1">
    <location>
        <begin position="376"/>
        <end position="413"/>
    </location>
</feature>
<dbReference type="RefSeq" id="XP_025485710.1">
    <property type="nucleotide sequence ID" value="XM_025638351.1"/>
</dbReference>
<feature type="compositionally biased region" description="Basic and acidic residues" evidence="1">
    <location>
        <begin position="397"/>
        <end position="406"/>
    </location>
</feature>
<proteinExistence type="predicted"/>
<evidence type="ECO:0000313" key="3">
    <source>
        <dbReference type="Proteomes" id="UP000248340"/>
    </source>
</evidence>
<feature type="region of interest" description="Disordered" evidence="1">
    <location>
        <begin position="56"/>
        <end position="134"/>
    </location>
</feature>
<protein>
    <submittedName>
        <fullName evidence="2">Uncharacterized protein</fullName>
    </submittedName>
</protein>
<dbReference type="AlphaFoldDB" id="A0A319BVW9"/>
<dbReference type="Proteomes" id="UP000248340">
    <property type="component" value="Unassembled WGS sequence"/>
</dbReference>
<dbReference type="OrthoDB" id="4368447at2759"/>
<dbReference type="VEuPathDB" id="FungiDB:BO82DRAFT_387960"/>
<dbReference type="EMBL" id="KZ821789">
    <property type="protein sequence ID" value="PYH75510.1"/>
    <property type="molecule type" value="Genomic_DNA"/>
</dbReference>
<keyword evidence="3" id="KW-1185">Reference proteome</keyword>
<gene>
    <name evidence="2" type="ORF">BO82DRAFT_387960</name>
</gene>
<dbReference type="STRING" id="1448315.A0A319BVW9"/>
<feature type="compositionally biased region" description="Polar residues" evidence="1">
    <location>
        <begin position="60"/>
        <end position="85"/>
    </location>
</feature>
<reference evidence="2 3" key="1">
    <citation type="submission" date="2016-12" db="EMBL/GenBank/DDBJ databases">
        <title>The genomes of Aspergillus section Nigri reveals drivers in fungal speciation.</title>
        <authorList>
            <consortium name="DOE Joint Genome Institute"/>
            <person name="Vesth T.C."/>
            <person name="Nybo J."/>
            <person name="Theobald S."/>
            <person name="Brandl J."/>
            <person name="Frisvad J.C."/>
            <person name="Nielsen K.F."/>
            <person name="Lyhne E.K."/>
            <person name="Kogle M.E."/>
            <person name="Kuo A."/>
            <person name="Riley R."/>
            <person name="Clum A."/>
            <person name="Nolan M."/>
            <person name="Lipzen A."/>
            <person name="Salamov A."/>
            <person name="Henrissat B."/>
            <person name="Wiebenga A."/>
            <person name="De Vries R.P."/>
            <person name="Grigoriev I.V."/>
            <person name="Mortensen U.H."/>
            <person name="Andersen M.R."/>
            <person name="Baker S.E."/>
        </authorList>
    </citation>
    <scope>NUCLEOTIDE SEQUENCE [LARGE SCALE GENOMIC DNA]</scope>
    <source>
        <strain evidence="2 3">CBS 121591</strain>
    </source>
</reference>
<evidence type="ECO:0000256" key="1">
    <source>
        <dbReference type="SAM" id="MobiDB-lite"/>
    </source>
</evidence>
<feature type="compositionally biased region" description="Polar residues" evidence="1">
    <location>
        <begin position="99"/>
        <end position="115"/>
    </location>
</feature>
<name>A0A319BVW9_9EURO</name>